<feature type="transmembrane region" description="Helical" evidence="1">
    <location>
        <begin position="74"/>
        <end position="96"/>
    </location>
</feature>
<dbReference type="AlphaFoldDB" id="A0A077TJQ0"/>
<dbReference type="Proteomes" id="UP000195489">
    <property type="component" value="Chromosome 8"/>
</dbReference>
<protein>
    <submittedName>
        <fullName evidence="4">Uncharacterized protein</fullName>
    </submittedName>
</protein>
<dbReference type="GeneID" id="3497732"/>
<feature type="transmembrane region" description="Helical" evidence="1">
    <location>
        <begin position="268"/>
        <end position="293"/>
    </location>
</feature>
<name>A0A077TJQ0_PLACU</name>
<keyword evidence="1" id="KW-0472">Membrane</keyword>
<dbReference type="EMBL" id="LT608174">
    <property type="protein sequence ID" value="SCM21160.1"/>
    <property type="molecule type" value="Genomic_DNA"/>
</dbReference>
<dbReference type="Proteomes" id="UP000507163">
    <property type="component" value="Chromosome 8"/>
</dbReference>
<evidence type="ECO:0000313" key="6">
    <source>
        <dbReference type="Proteomes" id="UP000195489"/>
    </source>
</evidence>
<feature type="transmembrane region" description="Helical" evidence="1">
    <location>
        <begin position="108"/>
        <end position="125"/>
    </location>
</feature>
<reference evidence="4" key="3">
    <citation type="submission" date="2019-05" db="EMBL/GenBank/DDBJ databases">
        <authorList>
            <consortium name="Pathogen Informatics"/>
        </authorList>
    </citation>
    <scope>NUCLEOTIDE SEQUENCE</scope>
    <source>
        <strain evidence="2 7">AJ</strain>
        <strain evidence="4">AS</strain>
        <strain evidence="3 6">CB</strain>
    </source>
</reference>
<sequence>MFYLEKLNSFIENKYAMSNWNKKKYVWRYSLFFNIFYVLLIFCILYTLIIKILVSQEKYSTHSCNIATIASIQNTYVIVLVFISLMGSLNFIFSRLTYIYSKFTNSEFFNLGIYYSIIGFLIKYISWILSLVYISWVAFLLITILSIIFYPNKWCGRKYNSYGMDALNNCLLVKNDVAGCEISSEVLNIKSREYCNDLDYLKVHKFLYLVRSSPNTLCTLRDRQLCNTFVDFLRNKPIEPDSFPNCSKYSGEAPEDYFLENANNKSDIYLLSLSLTFFCFFTTIILFTLFILIRVNTPIDSSFKINSERLSIFFRFTRIFDVWK</sequence>
<feature type="transmembrane region" description="Helical" evidence="1">
    <location>
        <begin position="131"/>
        <end position="150"/>
    </location>
</feature>
<dbReference type="VEuPathDB" id="PlasmoDB:PCHAS_0818500"/>
<evidence type="ECO:0000313" key="3">
    <source>
        <dbReference type="EMBL" id="SCN59633.1"/>
    </source>
</evidence>
<dbReference type="EMBL" id="LK022885">
    <property type="protein sequence ID" value="VTZ68393.1"/>
    <property type="molecule type" value="Genomic_DNA"/>
</dbReference>
<dbReference type="RefSeq" id="XP_744613.1">
    <property type="nucleotide sequence ID" value="XM_739520.1"/>
</dbReference>
<dbReference type="KEGG" id="pcb:PCHAS_0818500"/>
<feature type="transmembrane region" description="Helical" evidence="1">
    <location>
        <begin position="31"/>
        <end position="54"/>
    </location>
</feature>
<gene>
    <name evidence="2" type="ORF">PCHAJ_000161600</name>
    <name evidence="4" type="ORF">PCHAS_0818500</name>
    <name evidence="3" type="ORF">PCHCB_000162300</name>
</gene>
<evidence type="ECO:0000256" key="1">
    <source>
        <dbReference type="SAM" id="Phobius"/>
    </source>
</evidence>
<organism evidence="4 5">
    <name type="scientific">Plasmodium chabaudi chabaudi</name>
    <dbReference type="NCBI Taxonomy" id="31271"/>
    <lineage>
        <taxon>Eukaryota</taxon>
        <taxon>Sar</taxon>
        <taxon>Alveolata</taxon>
        <taxon>Apicomplexa</taxon>
        <taxon>Aconoidasida</taxon>
        <taxon>Haemosporida</taxon>
        <taxon>Plasmodiidae</taxon>
        <taxon>Plasmodium</taxon>
        <taxon>Plasmodium (Vinckeia)</taxon>
    </lineage>
</organism>
<evidence type="ECO:0000313" key="2">
    <source>
        <dbReference type="EMBL" id="SCM21160.1"/>
    </source>
</evidence>
<reference evidence="4 5" key="1">
    <citation type="journal article" date="2014" name="BMC Biol.">
        <title>A comprehensive evaluation of rodent malaria parasite genomes and gene expression.</title>
        <authorList>
            <person name="Otto T.D."/>
            <person name="Bohme U."/>
            <person name="Jackson A.P."/>
            <person name="Hunt M."/>
            <person name="Franke-Fayard B."/>
            <person name="Hoeijmakers W.A."/>
            <person name="Religa A.A."/>
            <person name="Robertson L."/>
            <person name="Sanders M."/>
            <person name="Ogun S.A."/>
            <person name="Cunningham D."/>
            <person name="Erhart A."/>
            <person name="Billker O."/>
            <person name="Khan S.M."/>
            <person name="Stunnenberg H.G."/>
            <person name="Langhorne J."/>
            <person name="Holder A.A."/>
            <person name="Waters A.P."/>
            <person name="Newbold C.I."/>
            <person name="Pain A."/>
            <person name="Berriman M."/>
            <person name="Janse C.J."/>
        </authorList>
    </citation>
    <scope>NUCLEOTIDE SEQUENCE [LARGE SCALE GENOMIC DNA]</scope>
    <source>
        <strain evidence="4 5">AS</strain>
    </source>
</reference>
<reference evidence="4" key="2">
    <citation type="submission" date="2014-05" db="EMBL/GenBank/DDBJ databases">
        <authorList>
            <person name="Aslett M.A."/>
            <person name="De Silva N."/>
        </authorList>
    </citation>
    <scope>NUCLEOTIDE SEQUENCE</scope>
    <source>
        <strain evidence="4">AS</strain>
    </source>
</reference>
<keyword evidence="1" id="KW-0812">Transmembrane</keyword>
<keyword evidence="1" id="KW-1133">Transmembrane helix</keyword>
<dbReference type="Proteomes" id="UP000071118">
    <property type="component" value="Chromosome 8"/>
</dbReference>
<keyword evidence="5" id="KW-1185">Reference proteome</keyword>
<accession>A0A077TJQ0</accession>
<evidence type="ECO:0000313" key="7">
    <source>
        <dbReference type="Proteomes" id="UP000507163"/>
    </source>
</evidence>
<dbReference type="OrthoDB" id="370912at2759"/>
<evidence type="ECO:0000313" key="5">
    <source>
        <dbReference type="Proteomes" id="UP000071118"/>
    </source>
</evidence>
<evidence type="ECO:0000313" key="4">
    <source>
        <dbReference type="EMBL" id="VTZ68393.1"/>
    </source>
</evidence>
<dbReference type="EMBL" id="LT608160">
    <property type="protein sequence ID" value="SCN59633.1"/>
    <property type="molecule type" value="Genomic_DNA"/>
</dbReference>
<proteinExistence type="predicted"/>